<comment type="caution">
    <text evidence="2">The sequence shown here is derived from an EMBL/GenBank/DDBJ whole genome shotgun (WGS) entry which is preliminary data.</text>
</comment>
<evidence type="ECO:0000313" key="3">
    <source>
        <dbReference type="Proteomes" id="UP000809829"/>
    </source>
</evidence>
<name>A0ABS2QVZ4_9BACI</name>
<dbReference type="Proteomes" id="UP000809829">
    <property type="component" value="Unassembled WGS sequence"/>
</dbReference>
<organism evidence="2 3">
    <name type="scientific">Priestia iocasae</name>
    <dbReference type="NCBI Taxonomy" id="2291674"/>
    <lineage>
        <taxon>Bacteria</taxon>
        <taxon>Bacillati</taxon>
        <taxon>Bacillota</taxon>
        <taxon>Bacilli</taxon>
        <taxon>Bacillales</taxon>
        <taxon>Bacillaceae</taxon>
        <taxon>Priestia</taxon>
    </lineage>
</organism>
<reference evidence="2 3" key="1">
    <citation type="submission" date="2021-01" db="EMBL/GenBank/DDBJ databases">
        <title>Genomic Encyclopedia of Type Strains, Phase IV (KMG-IV): sequencing the most valuable type-strain genomes for metagenomic binning, comparative biology and taxonomic classification.</title>
        <authorList>
            <person name="Goeker M."/>
        </authorList>
    </citation>
    <scope>NUCLEOTIDE SEQUENCE [LARGE SCALE GENOMIC DNA]</scope>
    <source>
        <strain evidence="2 3">DSM 104297</strain>
    </source>
</reference>
<protein>
    <submittedName>
        <fullName evidence="2">Uncharacterized protein</fullName>
    </submittedName>
</protein>
<keyword evidence="3" id="KW-1185">Reference proteome</keyword>
<dbReference type="RefSeq" id="WP_239583491.1">
    <property type="nucleotide sequence ID" value="NZ_JAFBFC010000004.1"/>
</dbReference>
<evidence type="ECO:0000256" key="1">
    <source>
        <dbReference type="SAM" id="Phobius"/>
    </source>
</evidence>
<sequence>MRGRGISLFIPGFLFFLTIILFIVMLTGFYLDSDILRKIWVIIMTITPIIGFITAIKARRGKYKPWLIIGHIALIFTVSVLGVLAIVG</sequence>
<evidence type="ECO:0000313" key="2">
    <source>
        <dbReference type="EMBL" id="MBM7703448.1"/>
    </source>
</evidence>
<keyword evidence="1" id="KW-0472">Membrane</keyword>
<keyword evidence="1" id="KW-0812">Transmembrane</keyword>
<accession>A0ABS2QVZ4</accession>
<proteinExistence type="predicted"/>
<feature type="transmembrane region" description="Helical" evidence="1">
    <location>
        <begin position="12"/>
        <end position="31"/>
    </location>
</feature>
<dbReference type="EMBL" id="JAFBFC010000004">
    <property type="protein sequence ID" value="MBM7703448.1"/>
    <property type="molecule type" value="Genomic_DNA"/>
</dbReference>
<gene>
    <name evidence="2" type="ORF">JOC83_002297</name>
</gene>
<feature type="transmembrane region" description="Helical" evidence="1">
    <location>
        <begin position="37"/>
        <end position="56"/>
    </location>
</feature>
<feature type="transmembrane region" description="Helical" evidence="1">
    <location>
        <begin position="68"/>
        <end position="87"/>
    </location>
</feature>
<keyword evidence="1" id="KW-1133">Transmembrane helix</keyword>